<evidence type="ECO:0000256" key="4">
    <source>
        <dbReference type="ARBA" id="ARBA00022553"/>
    </source>
</evidence>
<evidence type="ECO:0000256" key="10">
    <source>
        <dbReference type="ARBA" id="ARBA00022842"/>
    </source>
</evidence>
<dbReference type="OMA" id="PCTPPKD"/>
<keyword evidence="10" id="KW-0460">Magnesium</keyword>
<keyword evidence="5" id="KW-0808">Transferase</keyword>
<dbReference type="InterPro" id="IPR008271">
    <property type="entry name" value="Ser/Thr_kinase_AS"/>
</dbReference>
<feature type="compositionally biased region" description="Polar residues" evidence="20">
    <location>
        <begin position="501"/>
        <end position="511"/>
    </location>
</feature>
<evidence type="ECO:0000256" key="2">
    <source>
        <dbReference type="ARBA" id="ARBA00012513"/>
    </source>
</evidence>
<feature type="compositionally biased region" description="Pro residues" evidence="20">
    <location>
        <begin position="33"/>
        <end position="42"/>
    </location>
</feature>
<evidence type="ECO:0000256" key="8">
    <source>
        <dbReference type="ARBA" id="ARBA00022777"/>
    </source>
</evidence>
<evidence type="ECO:0000256" key="13">
    <source>
        <dbReference type="ARBA" id="ARBA00023306"/>
    </source>
</evidence>
<dbReference type="GO" id="GO:0110031">
    <property type="term" value="P:negative regulation of G2/MI transition of meiotic cell cycle"/>
    <property type="evidence" value="ECO:0007669"/>
    <property type="project" value="TreeGrafter"/>
</dbReference>
<evidence type="ECO:0000256" key="19">
    <source>
        <dbReference type="PROSITE-ProRule" id="PRU10141"/>
    </source>
</evidence>
<keyword evidence="21" id="KW-1133">Transmembrane helix</keyword>
<evidence type="ECO:0000256" key="21">
    <source>
        <dbReference type="SAM" id="Phobius"/>
    </source>
</evidence>
<dbReference type="Gene3D" id="1.10.510.10">
    <property type="entry name" value="Transferase(Phosphotransferase) domain 1"/>
    <property type="match status" value="1"/>
</dbReference>
<keyword evidence="12 21" id="KW-0472">Membrane</keyword>
<comment type="similarity">
    <text evidence="14">Belongs to the protein kinase superfamily. Ser/Thr protein kinase family. GCN2 subfamily.</text>
</comment>
<feature type="domain" description="Protein kinase" evidence="22">
    <location>
        <begin position="90"/>
        <end position="339"/>
    </location>
</feature>
<reference evidence="23" key="1">
    <citation type="submission" date="2022-08" db="UniProtKB">
        <authorList>
            <consortium name="EnsemblMetazoa"/>
        </authorList>
    </citation>
    <scope>IDENTIFICATION</scope>
    <source>
        <strain evidence="23">05x7-T-G4-1.051#20</strain>
    </source>
</reference>
<dbReference type="OrthoDB" id="5337378at2759"/>
<proteinExistence type="inferred from homology"/>
<evidence type="ECO:0000256" key="7">
    <source>
        <dbReference type="ARBA" id="ARBA00022741"/>
    </source>
</evidence>
<evidence type="ECO:0000256" key="15">
    <source>
        <dbReference type="ARBA" id="ARBA00047899"/>
    </source>
</evidence>
<keyword evidence="8" id="KW-0418">Kinase</keyword>
<dbReference type="GO" id="GO:0000139">
    <property type="term" value="C:Golgi membrane"/>
    <property type="evidence" value="ECO:0007669"/>
    <property type="project" value="UniProtKB-SubCell"/>
</dbReference>
<feature type="region of interest" description="Disordered" evidence="20">
    <location>
        <begin position="454"/>
        <end position="522"/>
    </location>
</feature>
<name>A0A8W8NJQ7_MAGGI</name>
<dbReference type="EnsemblMetazoa" id="G6124.3">
    <property type="protein sequence ID" value="G6124.3:cds"/>
    <property type="gene ID" value="G6124"/>
</dbReference>
<evidence type="ECO:0000256" key="1">
    <source>
        <dbReference type="ARBA" id="ARBA00004395"/>
    </source>
</evidence>
<dbReference type="EC" id="2.7.11.1" evidence="2"/>
<keyword evidence="21" id="KW-0812">Transmembrane</keyword>
<evidence type="ECO:0000256" key="20">
    <source>
        <dbReference type="SAM" id="MobiDB-lite"/>
    </source>
</evidence>
<accession>A0A8W8NJQ7</accession>
<dbReference type="GO" id="GO:0046872">
    <property type="term" value="F:metal ion binding"/>
    <property type="evidence" value="ECO:0007669"/>
    <property type="project" value="UniProtKB-KW"/>
</dbReference>
<evidence type="ECO:0000256" key="9">
    <source>
        <dbReference type="ARBA" id="ARBA00022840"/>
    </source>
</evidence>
<dbReference type="PROSITE" id="PS00107">
    <property type="entry name" value="PROTEIN_KINASE_ATP"/>
    <property type="match status" value="1"/>
</dbReference>
<protein>
    <recommendedName>
        <fullName evidence="17">Membrane-associated tyrosine- and threonine-specific cdc2-inhibitory kinase</fullName>
        <ecNumber evidence="2">2.7.11.1</ecNumber>
    </recommendedName>
    <alternativeName>
        <fullName evidence="18">Myt1 kinase</fullName>
    </alternativeName>
</protein>
<keyword evidence="11" id="KW-0333">Golgi apparatus</keyword>
<dbReference type="GO" id="GO:0005634">
    <property type="term" value="C:nucleus"/>
    <property type="evidence" value="ECO:0007669"/>
    <property type="project" value="TreeGrafter"/>
</dbReference>
<dbReference type="PROSITE" id="PS00108">
    <property type="entry name" value="PROTEIN_KINASE_ST"/>
    <property type="match status" value="1"/>
</dbReference>
<dbReference type="PANTHER" id="PTHR11042">
    <property type="entry name" value="EUKARYOTIC TRANSLATION INITIATION FACTOR 2-ALPHA KINASE EIF2-ALPHA KINASE -RELATED"/>
    <property type="match status" value="1"/>
</dbReference>
<evidence type="ECO:0000256" key="3">
    <source>
        <dbReference type="ARBA" id="ARBA00022527"/>
    </source>
</evidence>
<dbReference type="CDD" id="cd14050">
    <property type="entry name" value="PKc_Myt1"/>
    <property type="match status" value="1"/>
</dbReference>
<dbReference type="Gene3D" id="3.30.200.20">
    <property type="entry name" value="Phosphorylase Kinase, domain 1"/>
    <property type="match status" value="1"/>
</dbReference>
<dbReference type="FunFam" id="1.10.510.10:FF:000315">
    <property type="entry name" value="membrane-associated tyrosine- and threonine-specific cdc2-inhibitory kinase"/>
    <property type="match status" value="1"/>
</dbReference>
<evidence type="ECO:0000256" key="6">
    <source>
        <dbReference type="ARBA" id="ARBA00022723"/>
    </source>
</evidence>
<keyword evidence="7 19" id="KW-0547">Nucleotide-binding</keyword>
<dbReference type="InterPro" id="IPR000719">
    <property type="entry name" value="Prot_kinase_dom"/>
</dbReference>
<evidence type="ECO:0000256" key="18">
    <source>
        <dbReference type="ARBA" id="ARBA00084081"/>
    </source>
</evidence>
<dbReference type="InterPro" id="IPR050339">
    <property type="entry name" value="CC_SR_Kinase"/>
</dbReference>
<evidence type="ECO:0000256" key="12">
    <source>
        <dbReference type="ARBA" id="ARBA00023136"/>
    </source>
</evidence>
<sequence length="539" mass="61129">MMDVYPSPRPTPKFFQEVQTFSTKKARSTPKNCGPPRPPVKSAPPVSRIFPHRPIERAQVVSFRSNEGSRSFLENQYNSQSNHLYFEQGFKVISRLGAGSFGEVFKVQSKEDGKLYAIKKSRDPFRGESDRKRKLEEVAKYETLPPHPNCVHFYRAWEERQFLYIQTELCKLSLTDYTEQNHDLSEATIANYLVDLLMALKHLHDHNLVHMDIKPDNIFISFDDICKLGDFGLVLDLTKSNDVSDAQEGDPKYLSPELMDGKFGKPADIFSLGMTILELASDLDLPRGGDGWHMLRSGKLPEEFLRDKSFDLKYVIQQMLDPDPGSRPTVDQVLAFPYVRKVWKRRRREYMYKRAVSAVSAMLHSILTFLFLLTSVFTPSYWRGSRLSVGSSSKLSSSFSNHSSSGLDHSISDDECFDDDISIHNNSLGSPLDSSSGDSFSEFIVPCKPPPRRAFTSPVSRQRPLHYISPPMSSSPVHLKLRKPDTPNSSFESSFEDERSVTPTFNSSNNLVEGGEETTKVSIEPKNLMDMFDATSDED</sequence>
<organism evidence="23 24">
    <name type="scientific">Magallana gigas</name>
    <name type="common">Pacific oyster</name>
    <name type="synonym">Crassostrea gigas</name>
    <dbReference type="NCBI Taxonomy" id="29159"/>
    <lineage>
        <taxon>Eukaryota</taxon>
        <taxon>Metazoa</taxon>
        <taxon>Spiralia</taxon>
        <taxon>Lophotrochozoa</taxon>
        <taxon>Mollusca</taxon>
        <taxon>Bivalvia</taxon>
        <taxon>Autobranchia</taxon>
        <taxon>Pteriomorphia</taxon>
        <taxon>Ostreida</taxon>
        <taxon>Ostreoidea</taxon>
        <taxon>Ostreidae</taxon>
        <taxon>Magallana</taxon>
    </lineage>
</organism>
<evidence type="ECO:0000256" key="17">
    <source>
        <dbReference type="ARBA" id="ARBA00074601"/>
    </source>
</evidence>
<comment type="subcellular location">
    <subcellularLocation>
        <location evidence="1">Golgi apparatus membrane</location>
        <topology evidence="1">Peripheral membrane protein</topology>
    </subcellularLocation>
</comment>
<dbReference type="AlphaFoldDB" id="A0A8W8NJQ7"/>
<feature type="binding site" evidence="19">
    <location>
        <position position="120"/>
    </location>
    <ligand>
        <name>ATP</name>
        <dbReference type="ChEBI" id="CHEBI:30616"/>
    </ligand>
</feature>
<dbReference type="GO" id="GO:0005524">
    <property type="term" value="F:ATP binding"/>
    <property type="evidence" value="ECO:0007669"/>
    <property type="project" value="UniProtKB-UniRule"/>
</dbReference>
<dbReference type="SMART" id="SM00220">
    <property type="entry name" value="S_TKc"/>
    <property type="match status" value="1"/>
</dbReference>
<feature type="transmembrane region" description="Helical" evidence="21">
    <location>
        <begin position="355"/>
        <end position="382"/>
    </location>
</feature>
<evidence type="ECO:0000256" key="14">
    <source>
        <dbReference type="ARBA" id="ARBA00037982"/>
    </source>
</evidence>
<feature type="region of interest" description="Disordered" evidence="20">
    <location>
        <begin position="23"/>
        <end position="48"/>
    </location>
</feature>
<evidence type="ECO:0000256" key="11">
    <source>
        <dbReference type="ARBA" id="ARBA00023034"/>
    </source>
</evidence>
<evidence type="ECO:0000313" key="23">
    <source>
        <dbReference type="EnsemblMetazoa" id="G6124.3:cds"/>
    </source>
</evidence>
<evidence type="ECO:0000313" key="24">
    <source>
        <dbReference type="Proteomes" id="UP000005408"/>
    </source>
</evidence>
<evidence type="ECO:0000259" key="22">
    <source>
        <dbReference type="PROSITE" id="PS50011"/>
    </source>
</evidence>
<dbReference type="SUPFAM" id="SSF56112">
    <property type="entry name" value="Protein kinase-like (PK-like)"/>
    <property type="match status" value="1"/>
</dbReference>
<dbReference type="GO" id="GO:0004674">
    <property type="term" value="F:protein serine/threonine kinase activity"/>
    <property type="evidence" value="ECO:0007669"/>
    <property type="project" value="UniProtKB-KW"/>
</dbReference>
<dbReference type="PANTHER" id="PTHR11042:SF183">
    <property type="entry name" value="MEMBRANE-ASSOCIATED TYROSINE- AND THREONINE-SPECIFIC CDC2-INHIBITORY KINASE"/>
    <property type="match status" value="1"/>
</dbReference>
<keyword evidence="6" id="KW-0479">Metal-binding</keyword>
<keyword evidence="13" id="KW-0131">Cell cycle</keyword>
<keyword evidence="9 19" id="KW-0067">ATP-binding</keyword>
<dbReference type="GO" id="GO:0051321">
    <property type="term" value="P:meiotic cell cycle"/>
    <property type="evidence" value="ECO:0007669"/>
    <property type="project" value="TreeGrafter"/>
</dbReference>
<dbReference type="Proteomes" id="UP000005408">
    <property type="component" value="Unassembled WGS sequence"/>
</dbReference>
<keyword evidence="4" id="KW-0597">Phosphoprotein</keyword>
<dbReference type="Pfam" id="PF00069">
    <property type="entry name" value="Pkinase"/>
    <property type="match status" value="1"/>
</dbReference>
<evidence type="ECO:0000256" key="16">
    <source>
        <dbReference type="ARBA" id="ARBA00048679"/>
    </source>
</evidence>
<dbReference type="InterPro" id="IPR017441">
    <property type="entry name" value="Protein_kinase_ATP_BS"/>
</dbReference>
<dbReference type="FunFam" id="3.30.200.20:FF:000280">
    <property type="entry name" value="membrane-associated tyrosine- and threonine-specific cdc2-inhibitory kinase"/>
    <property type="match status" value="1"/>
</dbReference>
<comment type="catalytic activity">
    <reaction evidence="15">
        <text>L-threonyl-[protein] + ATP = O-phospho-L-threonyl-[protein] + ADP + H(+)</text>
        <dbReference type="Rhea" id="RHEA:46608"/>
        <dbReference type="Rhea" id="RHEA-COMP:11060"/>
        <dbReference type="Rhea" id="RHEA-COMP:11605"/>
        <dbReference type="ChEBI" id="CHEBI:15378"/>
        <dbReference type="ChEBI" id="CHEBI:30013"/>
        <dbReference type="ChEBI" id="CHEBI:30616"/>
        <dbReference type="ChEBI" id="CHEBI:61977"/>
        <dbReference type="ChEBI" id="CHEBI:456216"/>
        <dbReference type="EC" id="2.7.11.1"/>
    </reaction>
</comment>
<keyword evidence="24" id="KW-1185">Reference proteome</keyword>
<dbReference type="PROSITE" id="PS50011">
    <property type="entry name" value="PROTEIN_KINASE_DOM"/>
    <property type="match status" value="1"/>
</dbReference>
<keyword evidence="3" id="KW-0723">Serine/threonine-protein kinase</keyword>
<comment type="catalytic activity">
    <reaction evidence="16">
        <text>L-seryl-[protein] + ATP = O-phospho-L-seryl-[protein] + ADP + H(+)</text>
        <dbReference type="Rhea" id="RHEA:17989"/>
        <dbReference type="Rhea" id="RHEA-COMP:9863"/>
        <dbReference type="Rhea" id="RHEA-COMP:11604"/>
        <dbReference type="ChEBI" id="CHEBI:15378"/>
        <dbReference type="ChEBI" id="CHEBI:29999"/>
        <dbReference type="ChEBI" id="CHEBI:30616"/>
        <dbReference type="ChEBI" id="CHEBI:83421"/>
        <dbReference type="ChEBI" id="CHEBI:456216"/>
        <dbReference type="EC" id="2.7.11.1"/>
    </reaction>
</comment>
<evidence type="ECO:0000256" key="5">
    <source>
        <dbReference type="ARBA" id="ARBA00022679"/>
    </source>
</evidence>
<dbReference type="InterPro" id="IPR011009">
    <property type="entry name" value="Kinase-like_dom_sf"/>
</dbReference>